<evidence type="ECO:0000313" key="6">
    <source>
        <dbReference type="Proteomes" id="UP000234966"/>
    </source>
</evidence>
<name>A0A2N6MNN8_9CYAN</name>
<evidence type="ECO:0000256" key="1">
    <source>
        <dbReference type="ARBA" id="ARBA00023015"/>
    </source>
</evidence>
<accession>A0A2N6MNN8</accession>
<dbReference type="InterPro" id="IPR010982">
    <property type="entry name" value="Lambda_DNA-bd_dom_sf"/>
</dbReference>
<protein>
    <submittedName>
        <fullName evidence="5">LacI family transcriptional regulator</fullName>
    </submittedName>
</protein>
<keyword evidence="3" id="KW-0804">Transcription</keyword>
<keyword evidence="2" id="KW-0238">DNA-binding</keyword>
<dbReference type="Pfam" id="PF13377">
    <property type="entry name" value="Peripla_BP_3"/>
    <property type="match status" value="1"/>
</dbReference>
<dbReference type="PROSITE" id="PS00356">
    <property type="entry name" value="HTH_LACI_1"/>
    <property type="match status" value="1"/>
</dbReference>
<dbReference type="PANTHER" id="PTHR30146:SF109">
    <property type="entry name" value="HTH-TYPE TRANSCRIPTIONAL REGULATOR GALS"/>
    <property type="match status" value="1"/>
</dbReference>
<dbReference type="PROSITE" id="PS50932">
    <property type="entry name" value="HTH_LACI_2"/>
    <property type="match status" value="1"/>
</dbReference>
<dbReference type="SMART" id="SM00354">
    <property type="entry name" value="HTH_LACI"/>
    <property type="match status" value="1"/>
</dbReference>
<dbReference type="CDD" id="cd06267">
    <property type="entry name" value="PBP1_LacI_sugar_binding-like"/>
    <property type="match status" value="1"/>
</dbReference>
<evidence type="ECO:0000256" key="2">
    <source>
        <dbReference type="ARBA" id="ARBA00023125"/>
    </source>
</evidence>
<evidence type="ECO:0000313" key="5">
    <source>
        <dbReference type="EMBL" id="PMB48395.1"/>
    </source>
</evidence>
<dbReference type="Gene3D" id="1.10.260.40">
    <property type="entry name" value="lambda repressor-like DNA-binding domains"/>
    <property type="match status" value="1"/>
</dbReference>
<organism evidence="5 6">
    <name type="scientific">Fischerella thermalis CCMEE 5330</name>
    <dbReference type="NCBI Taxonomy" id="2019670"/>
    <lineage>
        <taxon>Bacteria</taxon>
        <taxon>Bacillati</taxon>
        <taxon>Cyanobacteriota</taxon>
        <taxon>Cyanophyceae</taxon>
        <taxon>Nostocales</taxon>
        <taxon>Hapalosiphonaceae</taxon>
        <taxon>Fischerella</taxon>
    </lineage>
</organism>
<dbReference type="InterPro" id="IPR000843">
    <property type="entry name" value="HTH_LacI"/>
</dbReference>
<dbReference type="EMBL" id="NMQI01000029">
    <property type="protein sequence ID" value="PMB48395.1"/>
    <property type="molecule type" value="Genomic_DNA"/>
</dbReference>
<dbReference type="InterPro" id="IPR028082">
    <property type="entry name" value="Peripla_BP_I"/>
</dbReference>
<gene>
    <name evidence="5" type="ORF">CEN41_01330</name>
</gene>
<feature type="domain" description="HTH lacI-type" evidence="4">
    <location>
        <begin position="4"/>
        <end position="58"/>
    </location>
</feature>
<comment type="caution">
    <text evidence="5">The sequence shown here is derived from an EMBL/GenBank/DDBJ whole genome shotgun (WGS) entry which is preliminary data.</text>
</comment>
<keyword evidence="1" id="KW-0805">Transcription regulation</keyword>
<dbReference type="AlphaFoldDB" id="A0A2N6MNN8"/>
<dbReference type="GO" id="GO:0003700">
    <property type="term" value="F:DNA-binding transcription factor activity"/>
    <property type="evidence" value="ECO:0007669"/>
    <property type="project" value="TreeGrafter"/>
</dbReference>
<dbReference type="InterPro" id="IPR046335">
    <property type="entry name" value="LacI/GalR-like_sensor"/>
</dbReference>
<dbReference type="Proteomes" id="UP000234966">
    <property type="component" value="Unassembled WGS sequence"/>
</dbReference>
<reference evidence="5 6" key="1">
    <citation type="submission" date="2017-07" db="EMBL/GenBank/DDBJ databases">
        <title>Genomes of Fischerella (Mastigocladus) sp. strains.</title>
        <authorList>
            <person name="Miller S.R."/>
        </authorList>
    </citation>
    <scope>NUCLEOTIDE SEQUENCE [LARGE SCALE GENOMIC DNA]</scope>
    <source>
        <strain evidence="5 6">CCMEE 5330</strain>
    </source>
</reference>
<dbReference type="PANTHER" id="PTHR30146">
    <property type="entry name" value="LACI-RELATED TRANSCRIPTIONAL REPRESSOR"/>
    <property type="match status" value="1"/>
</dbReference>
<dbReference type="Gene3D" id="3.40.50.2300">
    <property type="match status" value="2"/>
</dbReference>
<dbReference type="PRINTS" id="PR00036">
    <property type="entry name" value="HTHLACI"/>
</dbReference>
<dbReference type="Pfam" id="PF00356">
    <property type="entry name" value="LacI"/>
    <property type="match status" value="1"/>
</dbReference>
<evidence type="ECO:0000259" key="4">
    <source>
        <dbReference type="PROSITE" id="PS50932"/>
    </source>
</evidence>
<dbReference type="SUPFAM" id="SSF47413">
    <property type="entry name" value="lambda repressor-like DNA-binding domains"/>
    <property type="match status" value="1"/>
</dbReference>
<evidence type="ECO:0000256" key="3">
    <source>
        <dbReference type="ARBA" id="ARBA00023163"/>
    </source>
</evidence>
<sequence>MSRVTIKDVARHAGVGLGTVSRVMNNHPRVSPETRERVLKAIRELGFRPNATARRLPRKAELHYIGVITHPFLLNYHSISERLRGIQTALNNSSQALELALFSASSAAHFDSQLQNITQANAVEGLLIIDFDLTDEQAQRLQQAHIPFVGLNHLRGRSWPCIGTDNEYGGYIATRYLTELGHRRIAYIGDNMVDEYGFSTSQERYVGYKRALAEAQIHLNSRYVRLGDHSYQMAYDITESLLRLAQPPTAIFAMSDLQAAGIIAALRAAGVNVPGEVSVIGYDDTELAMAMGLTTICQHLEQSGRLAATYLMELIAGGNAPPPVLPSAHLVVRQTTRPPMHRLS</sequence>
<dbReference type="GO" id="GO:0000976">
    <property type="term" value="F:transcription cis-regulatory region binding"/>
    <property type="evidence" value="ECO:0007669"/>
    <property type="project" value="TreeGrafter"/>
</dbReference>
<dbReference type="CDD" id="cd01392">
    <property type="entry name" value="HTH_LacI"/>
    <property type="match status" value="1"/>
</dbReference>
<dbReference type="SUPFAM" id="SSF53822">
    <property type="entry name" value="Periplasmic binding protein-like I"/>
    <property type="match status" value="1"/>
</dbReference>
<proteinExistence type="predicted"/>